<dbReference type="Proteomes" id="UP000321800">
    <property type="component" value="Unassembled WGS sequence"/>
</dbReference>
<protein>
    <submittedName>
        <fullName evidence="1">Uncharacterized protein</fullName>
    </submittedName>
</protein>
<evidence type="ECO:0000313" key="1">
    <source>
        <dbReference type="EMBL" id="GEL49067.1"/>
    </source>
</evidence>
<dbReference type="AlphaFoldDB" id="A0A511FKY4"/>
<accession>A0A511FKY4</accession>
<comment type="caution">
    <text evidence="1">The sequence shown here is derived from an EMBL/GenBank/DDBJ whole genome shotgun (WGS) entry which is preliminary data.</text>
</comment>
<evidence type="ECO:0000313" key="2">
    <source>
        <dbReference type="Proteomes" id="UP000321800"/>
    </source>
</evidence>
<organism evidence="1 2">
    <name type="scientific">Acetobacter tropicalis</name>
    <dbReference type="NCBI Taxonomy" id="104102"/>
    <lineage>
        <taxon>Bacteria</taxon>
        <taxon>Pseudomonadati</taxon>
        <taxon>Pseudomonadota</taxon>
        <taxon>Alphaproteobacteria</taxon>
        <taxon>Acetobacterales</taxon>
        <taxon>Acetobacteraceae</taxon>
        <taxon>Acetobacter</taxon>
    </lineage>
</organism>
<gene>
    <name evidence="1" type="ORF">ATR01nite_01420</name>
</gene>
<dbReference type="EMBL" id="BJVR01000001">
    <property type="protein sequence ID" value="GEL49067.1"/>
    <property type="molecule type" value="Genomic_DNA"/>
</dbReference>
<proteinExistence type="predicted"/>
<reference evidence="1 2" key="1">
    <citation type="submission" date="2019-07" db="EMBL/GenBank/DDBJ databases">
        <title>Whole genome shotgun sequence of Acetobacter tropicalis NBRC 16470.</title>
        <authorList>
            <person name="Hosoyama A."/>
            <person name="Uohara A."/>
            <person name="Ohji S."/>
            <person name="Ichikawa N."/>
        </authorList>
    </citation>
    <scope>NUCLEOTIDE SEQUENCE [LARGE SCALE GENOMIC DNA]</scope>
    <source>
        <strain evidence="1 2">NBRC 16470</strain>
    </source>
</reference>
<name>A0A511FKY4_9PROT</name>
<sequence length="71" mass="7813">MGRTGVAERGFMRPCEEEDMTLCSALLAGYQRVRATMKAVCFDFILKPVFDLSVGCVFRGDGVATLEDALF</sequence>